<keyword evidence="4" id="KW-0963">Cytoplasm</keyword>
<dbReference type="SUPFAM" id="SSF50978">
    <property type="entry name" value="WD40 repeat-like"/>
    <property type="match status" value="2"/>
</dbReference>
<dbReference type="GO" id="GO:0006886">
    <property type="term" value="P:intracellular protein transport"/>
    <property type="evidence" value="ECO:0007669"/>
    <property type="project" value="InterPro"/>
</dbReference>
<evidence type="ECO:0000256" key="8">
    <source>
        <dbReference type="ARBA" id="ARBA00022927"/>
    </source>
</evidence>
<dbReference type="InterPro" id="IPR006692">
    <property type="entry name" value="Beta-prop_COPA/B_2nd"/>
</dbReference>
<dbReference type="GO" id="GO:0005198">
    <property type="term" value="F:structural molecule activity"/>
    <property type="evidence" value="ECO:0007669"/>
    <property type="project" value="InterPro"/>
</dbReference>
<evidence type="ECO:0000259" key="14">
    <source>
        <dbReference type="Pfam" id="PF23953"/>
    </source>
</evidence>
<name>A0A1U7LIS4_NEOID</name>
<dbReference type="Gene3D" id="2.130.10.10">
    <property type="entry name" value="YVTN repeat-like/Quinoprotein amine dehydrogenase"/>
    <property type="match status" value="1"/>
</dbReference>
<comment type="caution">
    <text evidence="15">The sequence shown here is derived from an EMBL/GenBank/DDBJ whole genome shotgun (WGS) entry which is preliminary data.</text>
</comment>
<sequence>MCAQFHPKEDLIVSASLDQSVRVWDMSGLRKKNAVAGSTSFEDQTARQNPQADMFGQTDVVVKYVLEGHDRGVNWVSFHPTMPLIISAGDDRLVKLWRMSETKAWEVDTCRGHFNNASAAIFHPHQDLVLSVGEDKTIRVWDVNKRTAVQTFRRENDRFWVIAAHPEINLFAAGHDNGVMVFKLERERPAHAIHNNMLFYMDREKCIRTYDFTTGEESAKIISLRKSSQQWISPRTMSYNPAERSVLITSASDNGSYELITLPRESGPQDAFESKGGSGSSAIFVARNRFAVLDKGRNIIDIKDLSNSVTKTIQPPGQINDIFYGGSGLLLLCSSSSVVRYDIQQKLSLSEITASSIKYAIWSANGSHVALLGKHTVLIATKNLEQICSIHETLRVKSAMWDDSGVLLYSTLNHIKYTLPSGDNGVIKTLEQPVYLLRTKGNQVIALDRSAKIRTILIDPTEYRFKLALAKRNFDEVLHIIKTSNLVGQSIIAYLQKKGFSEIALRFVEDPQTRFELAIECGDSKIASEMAKEIDRPDVWKKLAQEALSQGNHQIVETCFQRMKTFEKLSFLYLITGDLDKLGRMAKIAEHRGDHLGLFHNSLYLGDVQTRIRMMKEADLYPLAYLTAKTYELNDEAAEILEVCGISEDQIKMLPAGESLNPIAPVCETFKANWVIASAQSIFDPALADKVANLIVGDEGSESNGEFLDAPNVEEADGWDVVGDDLEVEHKGESNDDDVAGSSEADLWVRNSPLAVDHVAAGSFESAMQLLNRQVGVVNFVPLKPYFLNVYQASRTYLPANAGLEPLPNFLRRNKEETDLRKVLPVAVRDIESVTQKELQNAYKAVKSNKLEEAVALFVDILHILLLTPASTKSEEKEIKQLIKTSSHYIVGLSLEVERRGLAADESQVKRNLELAAYFASVDLQTDHRKLALLSAMKEFNDRKNLVTAGFFAEKLVGMKVTGKPAERAKKIMQNAERAAKDPIAIDFDQFVPFEVCAASHTPIYQGAESVKCKYCHASYLEHYKETVCVVCKVAQIGMNATGFICLHK</sequence>
<dbReference type="InterPro" id="IPR036322">
    <property type="entry name" value="WD40_repeat_dom_sf"/>
</dbReference>
<feature type="domain" description="COPA/B second beta-propeller" evidence="12">
    <location>
        <begin position="205"/>
        <end position="448"/>
    </location>
</feature>
<keyword evidence="6" id="KW-0677">Repeat</keyword>
<accession>A0A1U7LIS4</accession>
<evidence type="ECO:0000259" key="12">
    <source>
        <dbReference type="Pfam" id="PF04053"/>
    </source>
</evidence>
<protein>
    <submittedName>
        <fullName evidence="15">Putative coatomer subunit alpha</fullName>
    </submittedName>
</protein>
<keyword evidence="5 11" id="KW-0853">WD repeat</keyword>
<evidence type="ECO:0000256" key="6">
    <source>
        <dbReference type="ARBA" id="ARBA00022737"/>
    </source>
</evidence>
<evidence type="ECO:0000256" key="1">
    <source>
        <dbReference type="ARBA" id="ARBA00004255"/>
    </source>
</evidence>
<comment type="subcellular location">
    <subcellularLocation>
        <location evidence="2">Cytoplasm</location>
    </subcellularLocation>
    <subcellularLocation>
        <location evidence="1">Golgi apparatus membrane</location>
        <topology evidence="1">Peripheral membrane protein</topology>
        <orientation evidence="1">Cytoplasmic side</orientation>
    </subcellularLocation>
</comment>
<evidence type="ECO:0000256" key="10">
    <source>
        <dbReference type="ARBA" id="ARBA00023136"/>
    </source>
</evidence>
<evidence type="ECO:0000256" key="7">
    <source>
        <dbReference type="ARBA" id="ARBA00022892"/>
    </source>
</evidence>
<dbReference type="InterPro" id="IPR020472">
    <property type="entry name" value="WD40_PAC1"/>
</dbReference>
<dbReference type="Proteomes" id="UP000186594">
    <property type="component" value="Unassembled WGS sequence"/>
</dbReference>
<proteinExistence type="predicted"/>
<dbReference type="GO" id="GO:0008298">
    <property type="term" value="P:intracellular mRNA localization"/>
    <property type="evidence" value="ECO:0007669"/>
    <property type="project" value="EnsemblFungi"/>
</dbReference>
<dbReference type="GO" id="GO:0043130">
    <property type="term" value="F:ubiquitin binding"/>
    <property type="evidence" value="ECO:0007669"/>
    <property type="project" value="EnsemblFungi"/>
</dbReference>
<evidence type="ECO:0000256" key="11">
    <source>
        <dbReference type="PROSITE-ProRule" id="PRU00221"/>
    </source>
</evidence>
<dbReference type="OrthoDB" id="10261470at2759"/>
<keyword evidence="10" id="KW-0472">Membrane</keyword>
<dbReference type="PROSITE" id="PS00678">
    <property type="entry name" value="WD_REPEATS_1"/>
    <property type="match status" value="2"/>
</dbReference>
<dbReference type="InterPro" id="IPR056176">
    <property type="entry name" value="TPR_COPA_B"/>
</dbReference>
<dbReference type="STRING" id="1198029.A0A1U7LIS4"/>
<dbReference type="Pfam" id="PF23953">
    <property type="entry name" value="TPR_COPA_B"/>
    <property type="match status" value="1"/>
</dbReference>
<dbReference type="PANTHER" id="PTHR19876">
    <property type="entry name" value="COATOMER"/>
    <property type="match status" value="1"/>
</dbReference>
<dbReference type="SMART" id="SM00320">
    <property type="entry name" value="WD40"/>
    <property type="match status" value="5"/>
</dbReference>
<dbReference type="EMBL" id="LXFE01003083">
    <property type="protein sequence ID" value="OLL22528.1"/>
    <property type="molecule type" value="Genomic_DNA"/>
</dbReference>
<organism evidence="15 16">
    <name type="scientific">Neolecta irregularis (strain DAH-3)</name>
    <dbReference type="NCBI Taxonomy" id="1198029"/>
    <lineage>
        <taxon>Eukaryota</taxon>
        <taxon>Fungi</taxon>
        <taxon>Dikarya</taxon>
        <taxon>Ascomycota</taxon>
        <taxon>Taphrinomycotina</taxon>
        <taxon>Neolectales</taxon>
        <taxon>Neolectaceae</taxon>
        <taxon>Neolecta</taxon>
    </lineage>
</organism>
<dbReference type="OMA" id="EMTYQKQ"/>
<gene>
    <name evidence="15" type="ORF">NEOLI_002588</name>
</gene>
<dbReference type="InterPro" id="IPR010714">
    <property type="entry name" value="Coatomer_asu_C"/>
</dbReference>
<dbReference type="Pfam" id="PF00400">
    <property type="entry name" value="WD40"/>
    <property type="match status" value="3"/>
</dbReference>
<evidence type="ECO:0000259" key="13">
    <source>
        <dbReference type="Pfam" id="PF06957"/>
    </source>
</evidence>
<evidence type="ECO:0000256" key="5">
    <source>
        <dbReference type="ARBA" id="ARBA00022574"/>
    </source>
</evidence>
<dbReference type="AlphaFoldDB" id="A0A1U7LIS4"/>
<feature type="domain" description="Coatomer alpha subunit C-terminal" evidence="13">
    <location>
        <begin position="711"/>
        <end position="1046"/>
    </location>
</feature>
<feature type="repeat" description="WD" evidence="11">
    <location>
        <begin position="110"/>
        <end position="151"/>
    </location>
</feature>
<dbReference type="InterPro" id="IPR050844">
    <property type="entry name" value="Coatomer_complex_subunit"/>
</dbReference>
<dbReference type="CDD" id="cd22948">
    <property type="entry name" value="Coatomer_WDAD_alpha"/>
    <property type="match status" value="1"/>
</dbReference>
<dbReference type="InterPro" id="IPR001680">
    <property type="entry name" value="WD40_rpt"/>
</dbReference>
<evidence type="ECO:0000313" key="15">
    <source>
        <dbReference type="EMBL" id="OLL22528.1"/>
    </source>
</evidence>
<dbReference type="PRINTS" id="PR00320">
    <property type="entry name" value="GPROTEINBRPT"/>
</dbReference>
<dbReference type="Gene3D" id="1.25.40.470">
    <property type="match status" value="1"/>
</dbReference>
<evidence type="ECO:0000256" key="9">
    <source>
        <dbReference type="ARBA" id="ARBA00023034"/>
    </source>
</evidence>
<dbReference type="GO" id="GO:0006891">
    <property type="term" value="P:intra-Golgi vesicle-mediated transport"/>
    <property type="evidence" value="ECO:0007669"/>
    <property type="project" value="TreeGrafter"/>
</dbReference>
<dbReference type="InterPro" id="IPR019775">
    <property type="entry name" value="WD40_repeat_CS"/>
</dbReference>
<dbReference type="PROSITE" id="PS50082">
    <property type="entry name" value="WD_REPEATS_2"/>
    <property type="match status" value="3"/>
</dbReference>
<feature type="domain" description="COPA/B TPR" evidence="14">
    <location>
        <begin position="475"/>
        <end position="637"/>
    </location>
</feature>
<dbReference type="FunFam" id="1.25.40.470:FF:000002">
    <property type="entry name" value="Coatomer subunit alpha"/>
    <property type="match status" value="1"/>
</dbReference>
<keyword evidence="16" id="KW-1185">Reference proteome</keyword>
<dbReference type="GO" id="GO:0000139">
    <property type="term" value="C:Golgi membrane"/>
    <property type="evidence" value="ECO:0007669"/>
    <property type="project" value="UniProtKB-SubCell"/>
</dbReference>
<dbReference type="Pfam" id="PF04053">
    <property type="entry name" value="B-prop_COPA_B_2nd"/>
    <property type="match status" value="1"/>
</dbReference>
<dbReference type="GO" id="GO:0006888">
    <property type="term" value="P:endoplasmic reticulum to Golgi vesicle-mediated transport"/>
    <property type="evidence" value="ECO:0007669"/>
    <property type="project" value="EnsemblFungi"/>
</dbReference>
<dbReference type="InterPro" id="IPR015943">
    <property type="entry name" value="WD40/YVTN_repeat-like_dom_sf"/>
</dbReference>
<feature type="repeat" description="WD" evidence="11">
    <location>
        <begin position="66"/>
        <end position="107"/>
    </location>
</feature>
<evidence type="ECO:0000256" key="2">
    <source>
        <dbReference type="ARBA" id="ARBA00004496"/>
    </source>
</evidence>
<dbReference type="PROSITE" id="PS50294">
    <property type="entry name" value="WD_REPEATS_REGION"/>
    <property type="match status" value="3"/>
</dbReference>
<dbReference type="PANTHER" id="PTHR19876:SF1">
    <property type="entry name" value="COATOMER SUBUNIT ALPHA"/>
    <property type="match status" value="1"/>
</dbReference>
<reference evidence="15 16" key="1">
    <citation type="submission" date="2016-04" db="EMBL/GenBank/DDBJ databases">
        <title>Evolutionary innovation and constraint leading to complex multicellularity in the Ascomycota.</title>
        <authorList>
            <person name="Cisse O."/>
            <person name="Nguyen A."/>
            <person name="Hewitt D.A."/>
            <person name="Jedd G."/>
            <person name="Stajich J.E."/>
        </authorList>
    </citation>
    <scope>NUCLEOTIDE SEQUENCE [LARGE SCALE GENOMIC DNA]</scope>
    <source>
        <strain evidence="15 16">DAH-3</strain>
    </source>
</reference>
<keyword evidence="3" id="KW-0813">Transport</keyword>
<evidence type="ECO:0000313" key="16">
    <source>
        <dbReference type="Proteomes" id="UP000186594"/>
    </source>
</evidence>
<dbReference type="Pfam" id="PF06957">
    <property type="entry name" value="COPI_C"/>
    <property type="match status" value="1"/>
</dbReference>
<evidence type="ECO:0000256" key="4">
    <source>
        <dbReference type="ARBA" id="ARBA00022490"/>
    </source>
</evidence>
<feature type="repeat" description="WD" evidence="11">
    <location>
        <begin position="1"/>
        <end position="27"/>
    </location>
</feature>
<dbReference type="InterPro" id="IPR047312">
    <property type="entry name" value="Coatomer_alpha_WD-assoc_reg"/>
</dbReference>
<keyword evidence="9" id="KW-0333">Golgi apparatus</keyword>
<evidence type="ECO:0000256" key="3">
    <source>
        <dbReference type="ARBA" id="ARBA00022448"/>
    </source>
</evidence>
<keyword evidence="8" id="KW-0653">Protein transport</keyword>
<dbReference type="GO" id="GO:0030126">
    <property type="term" value="C:COPI vesicle coat"/>
    <property type="evidence" value="ECO:0007669"/>
    <property type="project" value="EnsemblFungi"/>
</dbReference>
<dbReference type="GO" id="GO:0006890">
    <property type="term" value="P:retrograde vesicle-mediated transport, Golgi to endoplasmic reticulum"/>
    <property type="evidence" value="ECO:0007669"/>
    <property type="project" value="EnsemblFungi"/>
</dbReference>
<keyword evidence="7" id="KW-0931">ER-Golgi transport</keyword>